<keyword evidence="3" id="KW-1185">Reference proteome</keyword>
<evidence type="ECO:0008006" key="4">
    <source>
        <dbReference type="Google" id="ProtNLM"/>
    </source>
</evidence>
<protein>
    <recommendedName>
        <fullName evidence="4">Transglutaminase</fullName>
    </recommendedName>
</protein>
<dbReference type="Gene3D" id="3.10.620.30">
    <property type="match status" value="1"/>
</dbReference>
<dbReference type="OrthoDB" id="7206808at2"/>
<proteinExistence type="predicted"/>
<dbReference type="Proteomes" id="UP000033514">
    <property type="component" value="Unassembled WGS sequence"/>
</dbReference>
<evidence type="ECO:0000256" key="1">
    <source>
        <dbReference type="SAM" id="SignalP"/>
    </source>
</evidence>
<gene>
    <name evidence="2" type="ORF">VW35_19500</name>
</gene>
<feature type="signal peptide" evidence="1">
    <location>
        <begin position="1"/>
        <end position="27"/>
    </location>
</feature>
<dbReference type="EMBL" id="LAJG01000048">
    <property type="protein sequence ID" value="KKB75932.1"/>
    <property type="molecule type" value="Genomic_DNA"/>
</dbReference>
<dbReference type="PANTHER" id="PTHR39327">
    <property type="match status" value="1"/>
</dbReference>
<keyword evidence="1" id="KW-0732">Signal</keyword>
<accession>A0A0F5L2S5</accession>
<dbReference type="PATRIC" id="fig|361041.3.peg.3316"/>
<evidence type="ECO:0000313" key="3">
    <source>
        <dbReference type="Proteomes" id="UP000033514"/>
    </source>
</evidence>
<dbReference type="Pfam" id="PF06035">
    <property type="entry name" value="Peptidase_C93"/>
    <property type="match status" value="1"/>
</dbReference>
<reference evidence="2 3" key="1">
    <citation type="submission" date="2015-03" db="EMBL/GenBank/DDBJ databases">
        <authorList>
            <person name="Hassan Y.I."/>
            <person name="Lepp D."/>
            <person name="Zhou T."/>
        </authorList>
    </citation>
    <scope>NUCLEOTIDE SEQUENCE [LARGE SCALE GENOMIC DNA]</scope>
    <source>
        <strain evidence="2 3">GH2-10</strain>
    </source>
</reference>
<dbReference type="InterPro" id="IPR010319">
    <property type="entry name" value="Transglutaminase-like_Cys_pept"/>
</dbReference>
<organism evidence="2 3">
    <name type="scientific">Devosia soli</name>
    <dbReference type="NCBI Taxonomy" id="361041"/>
    <lineage>
        <taxon>Bacteria</taxon>
        <taxon>Pseudomonadati</taxon>
        <taxon>Pseudomonadota</taxon>
        <taxon>Alphaproteobacteria</taxon>
        <taxon>Hyphomicrobiales</taxon>
        <taxon>Devosiaceae</taxon>
        <taxon>Devosia</taxon>
    </lineage>
</organism>
<dbReference type="PANTHER" id="PTHR39327:SF1">
    <property type="entry name" value="BLR5470 PROTEIN"/>
    <property type="match status" value="1"/>
</dbReference>
<comment type="caution">
    <text evidence="2">The sequence shown here is derived from an EMBL/GenBank/DDBJ whole genome shotgun (WGS) entry which is preliminary data.</text>
</comment>
<feature type="chain" id="PRO_5002491829" description="Transglutaminase" evidence="1">
    <location>
        <begin position="28"/>
        <end position="185"/>
    </location>
</feature>
<name>A0A0F5L2S5_9HYPH</name>
<dbReference type="AlphaFoldDB" id="A0A0F5L2S5"/>
<dbReference type="STRING" id="361041.VW35_19500"/>
<sequence length="185" mass="20095">MGNMRKMIFAAVVSAIAVLGTVDTAFANRGGQGFVQESVSSKGPLSFQVFCGFYPQECRPGGASKIALDDNIMRILTRVNSRVNRAIRPKLDNPLVQVWRINPSAGDCKSYAISKRHELIRAGLPASALRIAYVKTRQGLGHAVLVVKTSQGDLTLDNLTGEIKPFHQAGYRVVAISGADPRRWS</sequence>
<evidence type="ECO:0000313" key="2">
    <source>
        <dbReference type="EMBL" id="KKB75932.1"/>
    </source>
</evidence>